<reference evidence="1" key="1">
    <citation type="submission" date="2023-03" db="EMBL/GenBank/DDBJ databases">
        <title>Massive genome expansion in bonnet fungi (Mycena s.s.) driven by repeated elements and novel gene families across ecological guilds.</title>
        <authorList>
            <consortium name="Lawrence Berkeley National Laboratory"/>
            <person name="Harder C.B."/>
            <person name="Miyauchi S."/>
            <person name="Viragh M."/>
            <person name="Kuo A."/>
            <person name="Thoen E."/>
            <person name="Andreopoulos B."/>
            <person name="Lu D."/>
            <person name="Skrede I."/>
            <person name="Drula E."/>
            <person name="Henrissat B."/>
            <person name="Morin E."/>
            <person name="Kohler A."/>
            <person name="Barry K."/>
            <person name="LaButti K."/>
            <person name="Morin E."/>
            <person name="Salamov A."/>
            <person name="Lipzen A."/>
            <person name="Mereny Z."/>
            <person name="Hegedus B."/>
            <person name="Baldrian P."/>
            <person name="Stursova M."/>
            <person name="Weitz H."/>
            <person name="Taylor A."/>
            <person name="Grigoriev I.V."/>
            <person name="Nagy L.G."/>
            <person name="Martin F."/>
            <person name="Kauserud H."/>
        </authorList>
    </citation>
    <scope>NUCLEOTIDE SEQUENCE</scope>
    <source>
        <strain evidence="1">CBHHK182m</strain>
    </source>
</reference>
<dbReference type="Proteomes" id="UP001215598">
    <property type="component" value="Unassembled WGS sequence"/>
</dbReference>
<organism evidence="1 2">
    <name type="scientific">Mycena metata</name>
    <dbReference type="NCBI Taxonomy" id="1033252"/>
    <lineage>
        <taxon>Eukaryota</taxon>
        <taxon>Fungi</taxon>
        <taxon>Dikarya</taxon>
        <taxon>Basidiomycota</taxon>
        <taxon>Agaricomycotina</taxon>
        <taxon>Agaricomycetes</taxon>
        <taxon>Agaricomycetidae</taxon>
        <taxon>Agaricales</taxon>
        <taxon>Marasmiineae</taxon>
        <taxon>Mycenaceae</taxon>
        <taxon>Mycena</taxon>
    </lineage>
</organism>
<proteinExistence type="predicted"/>
<protein>
    <submittedName>
        <fullName evidence="1">Uncharacterized protein</fullName>
    </submittedName>
</protein>
<name>A0AAD7GQ59_9AGAR</name>
<dbReference type="EMBL" id="JARKIB010000512">
    <property type="protein sequence ID" value="KAJ7702617.1"/>
    <property type="molecule type" value="Genomic_DNA"/>
</dbReference>
<keyword evidence="2" id="KW-1185">Reference proteome</keyword>
<evidence type="ECO:0000313" key="1">
    <source>
        <dbReference type="EMBL" id="KAJ7702617.1"/>
    </source>
</evidence>
<comment type="caution">
    <text evidence="1">The sequence shown here is derived from an EMBL/GenBank/DDBJ whole genome shotgun (WGS) entry which is preliminary data.</text>
</comment>
<dbReference type="AlphaFoldDB" id="A0AAD7GQ59"/>
<gene>
    <name evidence="1" type="ORF">B0H16DRAFT_1483113</name>
</gene>
<evidence type="ECO:0000313" key="2">
    <source>
        <dbReference type="Proteomes" id="UP001215598"/>
    </source>
</evidence>
<sequence>MVILNYRRVPDTQYTVVRTWLTGAAAIWIFGLEAHEMMRRENVELVRNARSDIYLKGPAENDKLDSNACTPEKTCDLATACECFEGLAGGLGTGSKPFKALILRVNDYLHIGICETIFNDVLQSNEMSTLQSFGHLLPDRCAMRVCWECSRQWKRCPAWRRFIWTERGWRGQGGTALLGERKQLQDTTLEGLACNEVACHPAPGMGERRERPEYVLARVNRAAMDFGLIATANLLLGFKVGDVGDIQRGAAKPRGRGIPGMWPDCQAMDLSDFIVHLSSFSKVLSGDGLYFPLDLIASFALLAVASIELLTVVYHVPLCPIHASFYLGGSEHHLVTSAVAWKWLRHSGLCVASHLWHAGMERLATAPKPTQADRDFSDMTRTKPAIIEPQL</sequence>
<accession>A0AAD7GQ59</accession>